<protein>
    <submittedName>
        <fullName evidence="1">ABC-type thiamine transport system ATPase subunit</fullName>
    </submittedName>
</protein>
<evidence type="ECO:0000313" key="2">
    <source>
        <dbReference type="Proteomes" id="UP000555564"/>
    </source>
</evidence>
<dbReference type="InterPro" id="IPR027417">
    <property type="entry name" value="P-loop_NTPase"/>
</dbReference>
<dbReference type="SUPFAM" id="SSF52540">
    <property type="entry name" value="P-loop containing nucleoside triphosphate hydrolases"/>
    <property type="match status" value="1"/>
</dbReference>
<sequence length="197" mass="21239">MDLVLEQVRWESDGGLRRLEPGVLEVGSGKVAVVLARSAAEADRFAEVLLGRAPLSGGKIKINGTDVPLIERWDIALIPPDGGLFPHLSVVENIRSGRRGISMNAVKDRAAAFGLQGYLDRRPGDLTHDQRIGVALTRATCVNSTRVLVVEDRAGAVPCRQVVATVTHLFPDLPVVVVTDDATQAAVWPHRWTVTDA</sequence>
<gene>
    <name evidence="1" type="ORF">BJ992_001712</name>
</gene>
<organism evidence="1 2">
    <name type="scientific">Sphaerisporangium rubeum</name>
    <dbReference type="NCBI Taxonomy" id="321317"/>
    <lineage>
        <taxon>Bacteria</taxon>
        <taxon>Bacillati</taxon>
        <taxon>Actinomycetota</taxon>
        <taxon>Actinomycetes</taxon>
        <taxon>Streptosporangiales</taxon>
        <taxon>Streptosporangiaceae</taxon>
        <taxon>Sphaerisporangium</taxon>
    </lineage>
</organism>
<dbReference type="EMBL" id="JACHIU010000001">
    <property type="protein sequence ID" value="MBB6472281.1"/>
    <property type="molecule type" value="Genomic_DNA"/>
</dbReference>
<keyword evidence="2" id="KW-1185">Reference proteome</keyword>
<name>A0A7X0M6X0_9ACTN</name>
<reference evidence="1 2" key="1">
    <citation type="submission" date="2020-08" db="EMBL/GenBank/DDBJ databases">
        <title>Sequencing the genomes of 1000 actinobacteria strains.</title>
        <authorList>
            <person name="Klenk H.-P."/>
        </authorList>
    </citation>
    <scope>NUCLEOTIDE SEQUENCE [LARGE SCALE GENOMIC DNA]</scope>
    <source>
        <strain evidence="1 2">DSM 44936</strain>
    </source>
</reference>
<dbReference type="Gene3D" id="3.40.50.300">
    <property type="entry name" value="P-loop containing nucleotide triphosphate hydrolases"/>
    <property type="match status" value="1"/>
</dbReference>
<dbReference type="RefSeq" id="WP_184979366.1">
    <property type="nucleotide sequence ID" value="NZ_BAAALO010000012.1"/>
</dbReference>
<dbReference type="AlphaFoldDB" id="A0A7X0M6X0"/>
<proteinExistence type="predicted"/>
<comment type="caution">
    <text evidence="1">The sequence shown here is derived from an EMBL/GenBank/DDBJ whole genome shotgun (WGS) entry which is preliminary data.</text>
</comment>
<dbReference type="Proteomes" id="UP000555564">
    <property type="component" value="Unassembled WGS sequence"/>
</dbReference>
<evidence type="ECO:0000313" key="1">
    <source>
        <dbReference type="EMBL" id="MBB6472281.1"/>
    </source>
</evidence>
<accession>A0A7X0M6X0</accession>